<evidence type="ECO:0000313" key="6">
    <source>
        <dbReference type="Ensembl" id="ENSCINP00000025135.2"/>
    </source>
</evidence>
<sequence>MANQKLQDWGLPECIRNNYTAVGLTDMFAWQAECLSLPGVLDGKNLIVSAPTSAGKTLIVEILMAKRVYGTGKKALLVFPFVSLAREKMFHLRNIFDGTGLNVDGYMGGMSPPGGFSSVDIAVCTIEKANSILNKLIEEKSTEQLGMVVVDELHMVGDDGRGYLLELLLTKIRYLKTKEISIKTPPCQ</sequence>
<dbReference type="AlphaFoldDB" id="F6RK68"/>
<dbReference type="PROSITE" id="PS51192">
    <property type="entry name" value="HELICASE_ATP_BIND_1"/>
    <property type="match status" value="1"/>
</dbReference>
<feature type="domain" description="Helicase ATP-binding" evidence="5">
    <location>
        <begin position="37"/>
        <end position="170"/>
    </location>
</feature>
<reference evidence="6" key="3">
    <citation type="submission" date="2025-08" db="UniProtKB">
        <authorList>
            <consortium name="Ensembl"/>
        </authorList>
    </citation>
    <scope>IDENTIFICATION</scope>
</reference>
<keyword evidence="7" id="KW-1185">Reference proteome</keyword>
<evidence type="ECO:0000256" key="4">
    <source>
        <dbReference type="ARBA" id="ARBA00022840"/>
    </source>
</evidence>
<dbReference type="InterPro" id="IPR027417">
    <property type="entry name" value="P-loop_NTPase"/>
</dbReference>
<reference evidence="7" key="1">
    <citation type="journal article" date="2002" name="Science">
        <title>The draft genome of Ciona intestinalis: insights into chordate and vertebrate origins.</title>
        <authorList>
            <person name="Dehal P."/>
            <person name="Satou Y."/>
            <person name="Campbell R.K."/>
            <person name="Chapman J."/>
            <person name="Degnan B."/>
            <person name="De Tomaso A."/>
            <person name="Davidson B."/>
            <person name="Di Gregorio A."/>
            <person name="Gelpke M."/>
            <person name="Goodstein D.M."/>
            <person name="Harafuji N."/>
            <person name="Hastings K.E."/>
            <person name="Ho I."/>
            <person name="Hotta K."/>
            <person name="Huang W."/>
            <person name="Kawashima T."/>
            <person name="Lemaire P."/>
            <person name="Martinez D."/>
            <person name="Meinertzhagen I.A."/>
            <person name="Necula S."/>
            <person name="Nonaka M."/>
            <person name="Putnam N."/>
            <person name="Rash S."/>
            <person name="Saiga H."/>
            <person name="Satake M."/>
            <person name="Terry A."/>
            <person name="Yamada L."/>
            <person name="Wang H.G."/>
            <person name="Awazu S."/>
            <person name="Azumi K."/>
            <person name="Boore J."/>
            <person name="Branno M."/>
            <person name="Chin-Bow S."/>
            <person name="DeSantis R."/>
            <person name="Doyle S."/>
            <person name="Francino P."/>
            <person name="Keys D.N."/>
            <person name="Haga S."/>
            <person name="Hayashi H."/>
            <person name="Hino K."/>
            <person name="Imai K.S."/>
            <person name="Inaba K."/>
            <person name="Kano S."/>
            <person name="Kobayashi K."/>
            <person name="Kobayashi M."/>
            <person name="Lee B.I."/>
            <person name="Makabe K.W."/>
            <person name="Manohar C."/>
            <person name="Matassi G."/>
            <person name="Medina M."/>
            <person name="Mochizuki Y."/>
            <person name="Mount S."/>
            <person name="Morishita T."/>
            <person name="Miura S."/>
            <person name="Nakayama A."/>
            <person name="Nishizaka S."/>
            <person name="Nomoto H."/>
            <person name="Ohta F."/>
            <person name="Oishi K."/>
            <person name="Rigoutsos I."/>
            <person name="Sano M."/>
            <person name="Sasaki A."/>
            <person name="Sasakura Y."/>
            <person name="Shoguchi E."/>
            <person name="Shin-i T."/>
            <person name="Spagnuolo A."/>
            <person name="Stainier D."/>
            <person name="Suzuki M.M."/>
            <person name="Tassy O."/>
            <person name="Takatori N."/>
            <person name="Tokuoka M."/>
            <person name="Yagi K."/>
            <person name="Yoshizaki F."/>
            <person name="Wada S."/>
            <person name="Zhang C."/>
            <person name="Hyatt P.D."/>
            <person name="Larimer F."/>
            <person name="Detter C."/>
            <person name="Doggett N."/>
            <person name="Glavina T."/>
            <person name="Hawkins T."/>
            <person name="Richardson P."/>
            <person name="Lucas S."/>
            <person name="Kohara Y."/>
            <person name="Levine M."/>
            <person name="Satoh N."/>
            <person name="Rokhsar D.S."/>
        </authorList>
    </citation>
    <scope>NUCLEOTIDE SEQUENCE [LARGE SCALE GENOMIC DNA]</scope>
</reference>
<proteinExistence type="predicted"/>
<dbReference type="Ensembl" id="ENSCINT00000025381.2">
    <property type="protein sequence ID" value="ENSCINP00000025135.2"/>
    <property type="gene ID" value="ENSCING00000009104.3"/>
</dbReference>
<accession>F6RK68</accession>
<evidence type="ECO:0000256" key="3">
    <source>
        <dbReference type="ARBA" id="ARBA00022806"/>
    </source>
</evidence>
<evidence type="ECO:0000259" key="5">
    <source>
        <dbReference type="PROSITE" id="PS51192"/>
    </source>
</evidence>
<dbReference type="Gene3D" id="3.40.50.300">
    <property type="entry name" value="P-loop containing nucleotide triphosphate hydrolases"/>
    <property type="match status" value="1"/>
</dbReference>
<dbReference type="PANTHER" id="PTHR47961:SF6">
    <property type="entry name" value="DNA-DIRECTED DNA POLYMERASE"/>
    <property type="match status" value="1"/>
</dbReference>
<dbReference type="GO" id="GO:0003676">
    <property type="term" value="F:nucleic acid binding"/>
    <property type="evidence" value="ECO:0007669"/>
    <property type="project" value="InterPro"/>
</dbReference>
<protein>
    <recommendedName>
        <fullName evidence="5">Helicase ATP-binding domain-containing protein</fullName>
    </recommendedName>
</protein>
<dbReference type="Proteomes" id="UP000008144">
    <property type="component" value="Chromosome 1"/>
</dbReference>
<dbReference type="InParanoid" id="F6RK68"/>
<dbReference type="HOGENOM" id="CLU_124208_0_0_1"/>
<keyword evidence="2" id="KW-0378">Hydrolase</keyword>
<dbReference type="GeneTree" id="ENSGT00940000158694"/>
<evidence type="ECO:0000256" key="1">
    <source>
        <dbReference type="ARBA" id="ARBA00022741"/>
    </source>
</evidence>
<keyword evidence="4" id="KW-0067">ATP-binding</keyword>
<dbReference type="EMBL" id="EAAA01000091">
    <property type="status" value="NOT_ANNOTATED_CDS"/>
    <property type="molecule type" value="Genomic_DNA"/>
</dbReference>
<dbReference type="GO" id="GO:0004386">
    <property type="term" value="F:helicase activity"/>
    <property type="evidence" value="ECO:0007669"/>
    <property type="project" value="UniProtKB-KW"/>
</dbReference>
<dbReference type="STRING" id="7719.ENSCINP00000025135"/>
<dbReference type="OMA" id="MREREWN"/>
<dbReference type="GO" id="GO:0005524">
    <property type="term" value="F:ATP binding"/>
    <property type="evidence" value="ECO:0007669"/>
    <property type="project" value="UniProtKB-KW"/>
</dbReference>
<keyword evidence="3" id="KW-0347">Helicase</keyword>
<name>F6RK68_CIOIN</name>
<reference evidence="6" key="4">
    <citation type="submission" date="2025-09" db="UniProtKB">
        <authorList>
            <consortium name="Ensembl"/>
        </authorList>
    </citation>
    <scope>IDENTIFICATION</scope>
</reference>
<dbReference type="InterPro" id="IPR011545">
    <property type="entry name" value="DEAD/DEAH_box_helicase_dom"/>
</dbReference>
<dbReference type="GO" id="GO:0016787">
    <property type="term" value="F:hydrolase activity"/>
    <property type="evidence" value="ECO:0007669"/>
    <property type="project" value="UniProtKB-KW"/>
</dbReference>
<reference evidence="6" key="2">
    <citation type="journal article" date="2008" name="Genome Biol.">
        <title>Improved genome assembly and evidence-based global gene model set for the chordate Ciona intestinalis: new insight into intron and operon populations.</title>
        <authorList>
            <person name="Satou Y."/>
            <person name="Mineta K."/>
            <person name="Ogasawara M."/>
            <person name="Sasakura Y."/>
            <person name="Shoguchi E."/>
            <person name="Ueno K."/>
            <person name="Yamada L."/>
            <person name="Matsumoto J."/>
            <person name="Wasserscheid J."/>
            <person name="Dewar K."/>
            <person name="Wiley G.B."/>
            <person name="Macmil S.L."/>
            <person name="Roe B.A."/>
            <person name="Zeller R.W."/>
            <person name="Hastings K.E."/>
            <person name="Lemaire P."/>
            <person name="Lindquist E."/>
            <person name="Endo T."/>
            <person name="Hotta K."/>
            <person name="Inaba K."/>
        </authorList>
    </citation>
    <scope>NUCLEOTIDE SEQUENCE [LARGE SCALE GENOMIC DNA]</scope>
    <source>
        <strain evidence="6">wild type</strain>
    </source>
</reference>
<dbReference type="PANTHER" id="PTHR47961">
    <property type="entry name" value="DNA POLYMERASE THETA, PUTATIVE (AFU_ORTHOLOGUE AFUA_1G05260)-RELATED"/>
    <property type="match status" value="1"/>
</dbReference>
<dbReference type="CDD" id="cd18026">
    <property type="entry name" value="DEXHc_POLQ-like"/>
    <property type="match status" value="1"/>
</dbReference>
<dbReference type="SUPFAM" id="SSF52540">
    <property type="entry name" value="P-loop containing nucleoside triphosphate hydrolases"/>
    <property type="match status" value="1"/>
</dbReference>
<dbReference type="SMART" id="SM00487">
    <property type="entry name" value="DEXDc"/>
    <property type="match status" value="1"/>
</dbReference>
<organism evidence="6 7">
    <name type="scientific">Ciona intestinalis</name>
    <name type="common">Transparent sea squirt</name>
    <name type="synonym">Ascidia intestinalis</name>
    <dbReference type="NCBI Taxonomy" id="7719"/>
    <lineage>
        <taxon>Eukaryota</taxon>
        <taxon>Metazoa</taxon>
        <taxon>Chordata</taxon>
        <taxon>Tunicata</taxon>
        <taxon>Ascidiacea</taxon>
        <taxon>Phlebobranchia</taxon>
        <taxon>Cionidae</taxon>
        <taxon>Ciona</taxon>
    </lineage>
</organism>
<dbReference type="InterPro" id="IPR050474">
    <property type="entry name" value="Hel308_SKI2-like"/>
</dbReference>
<evidence type="ECO:0000256" key="2">
    <source>
        <dbReference type="ARBA" id="ARBA00022801"/>
    </source>
</evidence>
<dbReference type="Pfam" id="PF00270">
    <property type="entry name" value="DEAD"/>
    <property type="match status" value="1"/>
</dbReference>
<evidence type="ECO:0000313" key="7">
    <source>
        <dbReference type="Proteomes" id="UP000008144"/>
    </source>
</evidence>
<keyword evidence="1" id="KW-0547">Nucleotide-binding</keyword>
<dbReference type="InterPro" id="IPR014001">
    <property type="entry name" value="Helicase_ATP-bd"/>
</dbReference>